<dbReference type="Proteomes" id="UP000243459">
    <property type="component" value="Chromosome 3"/>
</dbReference>
<keyword evidence="3" id="KW-0812">Transmembrane</keyword>
<accession>A0A5P1F9Q6</accession>
<keyword evidence="5" id="KW-1185">Reference proteome</keyword>
<evidence type="ECO:0000256" key="1">
    <source>
        <dbReference type="SAM" id="Coils"/>
    </source>
</evidence>
<dbReference type="PANTHER" id="PTHR33868:SF10">
    <property type="entry name" value="OS08G0483100 PROTEIN"/>
    <property type="match status" value="1"/>
</dbReference>
<reference evidence="5" key="1">
    <citation type="journal article" date="2017" name="Nat. Commun.">
        <title>The asparagus genome sheds light on the origin and evolution of a young Y chromosome.</title>
        <authorList>
            <person name="Harkess A."/>
            <person name="Zhou J."/>
            <person name="Xu C."/>
            <person name="Bowers J.E."/>
            <person name="Van der Hulst R."/>
            <person name="Ayyampalayam S."/>
            <person name="Mercati F."/>
            <person name="Riccardi P."/>
            <person name="McKain M.R."/>
            <person name="Kakrana A."/>
            <person name="Tang H."/>
            <person name="Ray J."/>
            <person name="Groenendijk J."/>
            <person name="Arikit S."/>
            <person name="Mathioni S.M."/>
            <person name="Nakano M."/>
            <person name="Shan H."/>
            <person name="Telgmann-Rauber A."/>
            <person name="Kanno A."/>
            <person name="Yue Z."/>
            <person name="Chen H."/>
            <person name="Li W."/>
            <person name="Chen Y."/>
            <person name="Xu X."/>
            <person name="Zhang Y."/>
            <person name="Luo S."/>
            <person name="Chen H."/>
            <person name="Gao J."/>
            <person name="Mao Z."/>
            <person name="Pires J.C."/>
            <person name="Luo M."/>
            <person name="Kudrna D."/>
            <person name="Wing R.A."/>
            <person name="Meyers B.C."/>
            <person name="Yi K."/>
            <person name="Kong H."/>
            <person name="Lavrijsen P."/>
            <person name="Sunseri F."/>
            <person name="Falavigna A."/>
            <person name="Ye Y."/>
            <person name="Leebens-Mack J.H."/>
            <person name="Chen G."/>
        </authorList>
    </citation>
    <scope>NUCLEOTIDE SEQUENCE [LARGE SCALE GENOMIC DNA]</scope>
    <source>
        <strain evidence="5">cv. DH0086</strain>
    </source>
</reference>
<dbReference type="AlphaFoldDB" id="A0A5P1F9Q6"/>
<dbReference type="Gramene" id="ONK74147">
    <property type="protein sequence ID" value="ONK74147"/>
    <property type="gene ID" value="A4U43_C03F3250"/>
</dbReference>
<dbReference type="PANTHER" id="PTHR33868">
    <property type="entry name" value="EXPRESSED PROTEIN"/>
    <property type="match status" value="1"/>
</dbReference>
<feature type="coiled-coil region" evidence="1">
    <location>
        <begin position="59"/>
        <end position="86"/>
    </location>
</feature>
<keyword evidence="3" id="KW-0472">Membrane</keyword>
<evidence type="ECO:0000313" key="5">
    <source>
        <dbReference type="Proteomes" id="UP000243459"/>
    </source>
</evidence>
<feature type="transmembrane region" description="Helical" evidence="3">
    <location>
        <begin position="134"/>
        <end position="155"/>
    </location>
</feature>
<proteinExistence type="predicted"/>
<evidence type="ECO:0000256" key="3">
    <source>
        <dbReference type="SAM" id="Phobius"/>
    </source>
</evidence>
<evidence type="ECO:0000256" key="2">
    <source>
        <dbReference type="SAM" id="MobiDB-lite"/>
    </source>
</evidence>
<keyword evidence="1" id="KW-0175">Coiled coil</keyword>
<name>A0A5P1F9Q6_ASPOF</name>
<keyword evidence="3" id="KW-1133">Transmembrane helix</keyword>
<feature type="region of interest" description="Disordered" evidence="2">
    <location>
        <begin position="26"/>
        <end position="53"/>
    </location>
</feature>
<organism evidence="4 5">
    <name type="scientific">Asparagus officinalis</name>
    <name type="common">Garden asparagus</name>
    <dbReference type="NCBI Taxonomy" id="4686"/>
    <lineage>
        <taxon>Eukaryota</taxon>
        <taxon>Viridiplantae</taxon>
        <taxon>Streptophyta</taxon>
        <taxon>Embryophyta</taxon>
        <taxon>Tracheophyta</taxon>
        <taxon>Spermatophyta</taxon>
        <taxon>Magnoliopsida</taxon>
        <taxon>Liliopsida</taxon>
        <taxon>Asparagales</taxon>
        <taxon>Asparagaceae</taxon>
        <taxon>Asparagoideae</taxon>
        <taxon>Asparagus</taxon>
    </lineage>
</organism>
<gene>
    <name evidence="4" type="ORF">A4U43_C03F3250</name>
</gene>
<sequence>MDWQWERSSIYSTKIKALTLASKRTKRNPIINTNPNSRRRDAEAAPANQNENSSLLRALQLSQSRAREAEKKAADASEDNKKMAALVLEESLRLSAHRRWMRILEEEILLMQKGRKPRSGFCEEAEREGGEDAVLAWCLTLAICVGIGVVFGRYMF</sequence>
<protein>
    <submittedName>
        <fullName evidence="4">Uncharacterized protein</fullName>
    </submittedName>
</protein>
<dbReference type="EMBL" id="CM007383">
    <property type="protein sequence ID" value="ONK74147.1"/>
    <property type="molecule type" value="Genomic_DNA"/>
</dbReference>
<evidence type="ECO:0000313" key="4">
    <source>
        <dbReference type="EMBL" id="ONK74147.1"/>
    </source>
</evidence>